<dbReference type="EMBL" id="BMAV01005533">
    <property type="protein sequence ID" value="GFY46672.1"/>
    <property type="molecule type" value="Genomic_DNA"/>
</dbReference>
<feature type="transmembrane region" description="Helical" evidence="1">
    <location>
        <begin position="79"/>
        <end position="105"/>
    </location>
</feature>
<keyword evidence="1" id="KW-0812">Transmembrane</keyword>
<proteinExistence type="predicted"/>
<feature type="transmembrane region" description="Helical" evidence="1">
    <location>
        <begin position="111"/>
        <end position="137"/>
    </location>
</feature>
<keyword evidence="1" id="KW-0472">Membrane</keyword>
<evidence type="ECO:0000256" key="1">
    <source>
        <dbReference type="SAM" id="Phobius"/>
    </source>
</evidence>
<keyword evidence="3" id="KW-1185">Reference proteome</keyword>
<comment type="caution">
    <text evidence="2">The sequence shown here is derived from an EMBL/GenBank/DDBJ whole genome shotgun (WGS) entry which is preliminary data.</text>
</comment>
<dbReference type="Proteomes" id="UP000886998">
    <property type="component" value="Unassembled WGS sequence"/>
</dbReference>
<evidence type="ECO:0000313" key="3">
    <source>
        <dbReference type="Proteomes" id="UP000886998"/>
    </source>
</evidence>
<organism evidence="2 3">
    <name type="scientific">Trichonephila inaurata madagascariensis</name>
    <dbReference type="NCBI Taxonomy" id="2747483"/>
    <lineage>
        <taxon>Eukaryota</taxon>
        <taxon>Metazoa</taxon>
        <taxon>Ecdysozoa</taxon>
        <taxon>Arthropoda</taxon>
        <taxon>Chelicerata</taxon>
        <taxon>Arachnida</taxon>
        <taxon>Araneae</taxon>
        <taxon>Araneomorphae</taxon>
        <taxon>Entelegynae</taxon>
        <taxon>Araneoidea</taxon>
        <taxon>Nephilidae</taxon>
        <taxon>Trichonephila</taxon>
        <taxon>Trichonephila inaurata</taxon>
    </lineage>
</organism>
<keyword evidence="1" id="KW-1133">Transmembrane helix</keyword>
<sequence length="152" mass="17341">MYHVDGGDNGALVYVYQVDGGDNGALVKYIMWMDERNSALSTAADSLKVVSKIKLSSHTRAPFRGAKYVKECRINSERVIFVLLMGISGVASCLFRMSSMIIARFRTNPEWVFYFLKLYFCVIFALIMILEIIAAVLAEKYVRFEMFDLCEF</sequence>
<protein>
    <submittedName>
        <fullName evidence="2">Uncharacterized protein</fullName>
    </submittedName>
</protein>
<gene>
    <name evidence="2" type="ORF">TNIN_78201</name>
</gene>
<dbReference type="AlphaFoldDB" id="A0A8X6X449"/>
<accession>A0A8X6X449</accession>
<evidence type="ECO:0000313" key="2">
    <source>
        <dbReference type="EMBL" id="GFY46672.1"/>
    </source>
</evidence>
<reference evidence="2" key="1">
    <citation type="submission" date="2020-08" db="EMBL/GenBank/DDBJ databases">
        <title>Multicomponent nature underlies the extraordinary mechanical properties of spider dragline silk.</title>
        <authorList>
            <person name="Kono N."/>
            <person name="Nakamura H."/>
            <person name="Mori M."/>
            <person name="Yoshida Y."/>
            <person name="Ohtoshi R."/>
            <person name="Malay A.D."/>
            <person name="Moran D.A.P."/>
            <person name="Tomita M."/>
            <person name="Numata K."/>
            <person name="Arakawa K."/>
        </authorList>
    </citation>
    <scope>NUCLEOTIDE SEQUENCE</scope>
</reference>
<name>A0A8X6X449_9ARAC</name>